<dbReference type="SMART" id="SM00530">
    <property type="entry name" value="HTH_XRE"/>
    <property type="match status" value="1"/>
</dbReference>
<dbReference type="InterPro" id="IPR001387">
    <property type="entry name" value="Cro/C1-type_HTH"/>
</dbReference>
<keyword evidence="4" id="KW-1185">Reference proteome</keyword>
<reference evidence="3 4" key="1">
    <citation type="journal article" date="2018" name="ISME J.">
        <title>Endosymbiont genomes yield clues of tubeworm success.</title>
        <authorList>
            <person name="Li Y."/>
            <person name="Liles M.R."/>
            <person name="Halanych K.M."/>
        </authorList>
    </citation>
    <scope>NUCLEOTIDE SEQUENCE [LARGE SCALE GENOMIC DNA]</scope>
    <source>
        <strain evidence="3">A1462</strain>
    </source>
</reference>
<evidence type="ECO:0000313" key="4">
    <source>
        <dbReference type="Proteomes" id="UP000254771"/>
    </source>
</evidence>
<dbReference type="Proteomes" id="UP000254771">
    <property type="component" value="Unassembled WGS sequence"/>
</dbReference>
<feature type="compositionally biased region" description="Basic and acidic residues" evidence="1">
    <location>
        <begin position="100"/>
        <end position="109"/>
    </location>
</feature>
<proteinExistence type="predicted"/>
<evidence type="ECO:0000259" key="2">
    <source>
        <dbReference type="PROSITE" id="PS50943"/>
    </source>
</evidence>
<dbReference type="GO" id="GO:0003677">
    <property type="term" value="F:DNA binding"/>
    <property type="evidence" value="ECO:0007669"/>
    <property type="project" value="InterPro"/>
</dbReference>
<name>A0A370D7F5_9GAMM</name>
<dbReference type="SUPFAM" id="SSF47413">
    <property type="entry name" value="lambda repressor-like DNA-binding domains"/>
    <property type="match status" value="1"/>
</dbReference>
<dbReference type="AlphaFoldDB" id="A0A370D7F5"/>
<feature type="region of interest" description="Disordered" evidence="1">
    <location>
        <begin position="86"/>
        <end position="109"/>
    </location>
</feature>
<feature type="domain" description="HTH cro/C1-type" evidence="2">
    <location>
        <begin position="19"/>
        <end position="73"/>
    </location>
</feature>
<accession>A0A370D7F5</accession>
<dbReference type="EMBL" id="QFXE01000023">
    <property type="protein sequence ID" value="RDH80903.1"/>
    <property type="molecule type" value="Genomic_DNA"/>
</dbReference>
<evidence type="ECO:0000256" key="1">
    <source>
        <dbReference type="SAM" id="MobiDB-lite"/>
    </source>
</evidence>
<comment type="caution">
    <text evidence="3">The sequence shown here is derived from an EMBL/GenBank/DDBJ whole genome shotgun (WGS) entry which is preliminary data.</text>
</comment>
<organism evidence="3 4">
    <name type="scientific">endosymbiont of Escarpia spicata</name>
    <dbReference type="NCBI Taxonomy" id="2200908"/>
    <lineage>
        <taxon>Bacteria</taxon>
        <taxon>Pseudomonadati</taxon>
        <taxon>Pseudomonadota</taxon>
        <taxon>Gammaproteobacteria</taxon>
        <taxon>sulfur-oxidizing symbionts</taxon>
    </lineage>
</organism>
<gene>
    <name evidence="3" type="ORF">DIZ78_17750</name>
</gene>
<dbReference type="PROSITE" id="PS50943">
    <property type="entry name" value="HTH_CROC1"/>
    <property type="match status" value="1"/>
</dbReference>
<dbReference type="InterPro" id="IPR010982">
    <property type="entry name" value="Lambda_DNA-bd_dom_sf"/>
</dbReference>
<sequence length="109" mass="12160">MDYYSLADKAVLAELGKRFRELRLRKNLTQQQLADRTLLSLSTIKALEAGKAKLSTLVAVLRELGALESIGDFIPDPGISPLQLLEMGGHKRRRATGSRGRPDDKEVEW</sequence>
<dbReference type="CDD" id="cd00093">
    <property type="entry name" value="HTH_XRE"/>
    <property type="match status" value="1"/>
</dbReference>
<evidence type="ECO:0000313" key="3">
    <source>
        <dbReference type="EMBL" id="RDH80903.1"/>
    </source>
</evidence>
<dbReference type="Gene3D" id="1.10.260.40">
    <property type="entry name" value="lambda repressor-like DNA-binding domains"/>
    <property type="match status" value="1"/>
</dbReference>
<dbReference type="Pfam" id="PF01381">
    <property type="entry name" value="HTH_3"/>
    <property type="match status" value="1"/>
</dbReference>
<protein>
    <submittedName>
        <fullName evidence="3">XRE family transcriptional regulator</fullName>
    </submittedName>
</protein>